<keyword evidence="7" id="KW-0648">Protein biosynthesis</keyword>
<dbReference type="GO" id="GO:0003677">
    <property type="term" value="F:DNA binding"/>
    <property type="evidence" value="ECO:0007669"/>
    <property type="project" value="UniProtKB-UniRule"/>
</dbReference>
<dbReference type="FunFam" id="1.10.240.10:FF:000002">
    <property type="entry name" value="Tryptophan--tRNA ligase"/>
    <property type="match status" value="1"/>
</dbReference>
<dbReference type="InterPro" id="IPR014729">
    <property type="entry name" value="Rossmann-like_a/b/a_fold"/>
</dbReference>
<feature type="DNA-binding region" description="HMG box" evidence="11">
    <location>
        <begin position="466"/>
        <end position="543"/>
    </location>
</feature>
<dbReference type="InterPro" id="IPR036910">
    <property type="entry name" value="HMG_box_dom_sf"/>
</dbReference>
<reference evidence="14 15" key="1">
    <citation type="submission" date="2016-03" db="EMBL/GenBank/DDBJ databases">
        <title>Comparative genomics of the ectomycorrhizal sister species Rhizopogon vinicolor and Rhizopogon vesiculosus (Basidiomycota: Boletales) reveals a divergence of the mating type B locus.</title>
        <authorList>
            <person name="Mujic A.B."/>
            <person name="Kuo A."/>
            <person name="Tritt A."/>
            <person name="Lipzen A."/>
            <person name="Chen C."/>
            <person name="Johnson J."/>
            <person name="Sharma A."/>
            <person name="Barry K."/>
            <person name="Grigoriev I.V."/>
            <person name="Spatafora J.W."/>
        </authorList>
    </citation>
    <scope>NUCLEOTIDE SEQUENCE [LARGE SCALE GENOMIC DNA]</scope>
    <source>
        <strain evidence="14 15">AM-OR11-056</strain>
    </source>
</reference>
<dbReference type="GO" id="GO:0070183">
    <property type="term" value="P:mitochondrial tryptophanyl-tRNA aminoacylation"/>
    <property type="evidence" value="ECO:0007669"/>
    <property type="project" value="TreeGrafter"/>
</dbReference>
<keyword evidence="4" id="KW-0436">Ligase</keyword>
<dbReference type="PROSITE" id="PS00178">
    <property type="entry name" value="AA_TRNA_LIGASE_I"/>
    <property type="match status" value="1"/>
</dbReference>
<dbReference type="InterPro" id="IPR001412">
    <property type="entry name" value="aa-tRNA-synth_I_CS"/>
</dbReference>
<feature type="region of interest" description="Disordered" evidence="12">
    <location>
        <begin position="564"/>
        <end position="589"/>
    </location>
</feature>
<comment type="caution">
    <text evidence="14">The sequence shown here is derived from an EMBL/GenBank/DDBJ whole genome shotgun (WGS) entry which is preliminary data.</text>
</comment>
<evidence type="ECO:0000256" key="2">
    <source>
        <dbReference type="ARBA" id="ARBA00005594"/>
    </source>
</evidence>
<dbReference type="Gene3D" id="3.40.50.620">
    <property type="entry name" value="HUPs"/>
    <property type="match status" value="1"/>
</dbReference>
<keyword evidence="15" id="KW-1185">Reference proteome</keyword>
<keyword evidence="11" id="KW-0238">DNA-binding</keyword>
<dbReference type="NCBIfam" id="TIGR00233">
    <property type="entry name" value="trpS"/>
    <property type="match status" value="1"/>
</dbReference>
<dbReference type="PANTHER" id="PTHR43766">
    <property type="entry name" value="TRYPTOPHAN--TRNA LIGASE, MITOCHONDRIAL"/>
    <property type="match status" value="1"/>
</dbReference>
<evidence type="ECO:0000256" key="7">
    <source>
        <dbReference type="ARBA" id="ARBA00022917"/>
    </source>
</evidence>
<dbReference type="OrthoDB" id="15808at2759"/>
<accession>A0A1J8QC52</accession>
<evidence type="ECO:0000256" key="8">
    <source>
        <dbReference type="ARBA" id="ARBA00023146"/>
    </source>
</evidence>
<dbReference type="SMART" id="SM00398">
    <property type="entry name" value="HMG"/>
    <property type="match status" value="1"/>
</dbReference>
<evidence type="ECO:0000256" key="11">
    <source>
        <dbReference type="PROSITE-ProRule" id="PRU00267"/>
    </source>
</evidence>
<sequence>MSVYWLSRSLPNALRTIPFVRPAASSSRHFSQASYVAEYPQSPETLPSRVILSGIQPTGIPHLGNYLGALSNWVKLQKSAAPGDELLFSIVGWHALTLPQNPAALLSARNDMLAVLLAIGIDPGRSIIFHQDHNPHHTELGWILSCITPMGKLRRMTTWKSRLAAARNSGSEDEVDESMLNAGLFTYPVLQAADVLLYKATHVPVGEDQQQHIELTRDLADIFNRTFKGTSPVFPLPIYVNTPSKRILSLKDPTSKMSKSSPDLQSRILLTDTAPQIQSKIRAAVTDSIHGITYDPEGRPGTSNLLTILAACTDRDVTQVSKMYENQGHGTLKRDVAEAVEEFLKDPRAKFERIRHERAYLNEVARRGAARAIEHSERTMVECSYNTTHLGFPSSSGLVSMVLTAHPVLRGWSPSVEDDHDVHIPDQTYLLPKHVIASTSCITHQPMAPSSDRRAQRNRSRDPSWIPRPRNAFIIFRCEYSRAHSQAAQDGDEESELPNPTAKTLSKRAAEAWKQLSVSDKERYKVLAEKEREEHARLYPHYRFRPMRRQVSGLRKRPCELSMSRSLEPSDEQAAPVADANDSWHDDGSAYPDGRPIFASFSFKDASTGERNKSIGNPSRFPLELGYQPSESRNGLTYTPSSLTAVASSLAGWNSQSHFTCMPEQTAPPREPLTPYEEMERAQALEAYAIGLHNFDFFTNPLPLPEYPDPAFGIPCDIEYSALFPEQAT</sequence>
<dbReference type="InterPro" id="IPR050203">
    <property type="entry name" value="Trp-tRNA_synthetase"/>
</dbReference>
<gene>
    <name evidence="14" type="ORF">AZE42_06245</name>
</gene>
<name>A0A1J8QC52_9AGAM</name>
<keyword evidence="6" id="KW-0067">ATP-binding</keyword>
<dbReference type="CDD" id="cd00806">
    <property type="entry name" value="TrpRS_core"/>
    <property type="match status" value="1"/>
</dbReference>
<dbReference type="Gene3D" id="1.10.240.10">
    <property type="entry name" value="Tyrosyl-Transfer RNA Synthetase"/>
    <property type="match status" value="1"/>
</dbReference>
<comment type="subcellular location">
    <subcellularLocation>
        <location evidence="1">Mitochondrion matrix</location>
    </subcellularLocation>
</comment>
<dbReference type="GO" id="GO:0005524">
    <property type="term" value="F:ATP binding"/>
    <property type="evidence" value="ECO:0007669"/>
    <property type="project" value="UniProtKB-KW"/>
</dbReference>
<dbReference type="GO" id="GO:0005759">
    <property type="term" value="C:mitochondrial matrix"/>
    <property type="evidence" value="ECO:0007669"/>
    <property type="project" value="UniProtKB-SubCell"/>
</dbReference>
<dbReference type="STRING" id="180088.A0A1J8QC52"/>
<dbReference type="InterPro" id="IPR009071">
    <property type="entry name" value="HMG_box_dom"/>
</dbReference>
<evidence type="ECO:0000313" key="14">
    <source>
        <dbReference type="EMBL" id="OJA11193.1"/>
    </source>
</evidence>
<dbReference type="PANTHER" id="PTHR43766:SF1">
    <property type="entry name" value="TRYPTOPHAN--TRNA LIGASE, MITOCHONDRIAL"/>
    <property type="match status" value="1"/>
</dbReference>
<comment type="similarity">
    <text evidence="2">Belongs to the class-I aminoacyl-tRNA synthetase family.</text>
</comment>
<evidence type="ECO:0000256" key="12">
    <source>
        <dbReference type="SAM" id="MobiDB-lite"/>
    </source>
</evidence>
<dbReference type="SUPFAM" id="SSF47095">
    <property type="entry name" value="HMG-box"/>
    <property type="match status" value="1"/>
</dbReference>
<evidence type="ECO:0000256" key="6">
    <source>
        <dbReference type="ARBA" id="ARBA00022840"/>
    </source>
</evidence>
<dbReference type="CDD" id="cd01389">
    <property type="entry name" value="HMG-box_ROX1-like"/>
    <property type="match status" value="1"/>
</dbReference>
<evidence type="ECO:0000259" key="13">
    <source>
        <dbReference type="PROSITE" id="PS50118"/>
    </source>
</evidence>
<dbReference type="GO" id="GO:0005634">
    <property type="term" value="C:nucleus"/>
    <property type="evidence" value="ECO:0007669"/>
    <property type="project" value="UniProtKB-UniRule"/>
</dbReference>
<feature type="domain" description="HMG box" evidence="13">
    <location>
        <begin position="466"/>
        <end position="543"/>
    </location>
</feature>
<organism evidence="14 15">
    <name type="scientific">Rhizopogon vesiculosus</name>
    <dbReference type="NCBI Taxonomy" id="180088"/>
    <lineage>
        <taxon>Eukaryota</taxon>
        <taxon>Fungi</taxon>
        <taxon>Dikarya</taxon>
        <taxon>Basidiomycota</taxon>
        <taxon>Agaricomycotina</taxon>
        <taxon>Agaricomycetes</taxon>
        <taxon>Agaricomycetidae</taxon>
        <taxon>Boletales</taxon>
        <taxon>Suillineae</taxon>
        <taxon>Rhizopogonaceae</taxon>
        <taxon>Rhizopogon</taxon>
    </lineage>
</organism>
<dbReference type="AlphaFoldDB" id="A0A1J8QC52"/>
<evidence type="ECO:0000256" key="5">
    <source>
        <dbReference type="ARBA" id="ARBA00022741"/>
    </source>
</evidence>
<dbReference type="Pfam" id="PF00579">
    <property type="entry name" value="tRNA-synt_1b"/>
    <property type="match status" value="1"/>
</dbReference>
<keyword evidence="8" id="KW-0030">Aminoacyl-tRNA synthetase</keyword>
<dbReference type="InterPro" id="IPR002305">
    <property type="entry name" value="aa-tRNA-synth_Ic"/>
</dbReference>
<dbReference type="Pfam" id="PF00505">
    <property type="entry name" value="HMG_box"/>
    <property type="match status" value="1"/>
</dbReference>
<proteinExistence type="inferred from homology"/>
<feature type="region of interest" description="Disordered" evidence="12">
    <location>
        <begin position="485"/>
        <end position="508"/>
    </location>
</feature>
<keyword evidence="5" id="KW-0547">Nucleotide-binding</keyword>
<evidence type="ECO:0000256" key="10">
    <source>
        <dbReference type="ARBA" id="ARBA00069760"/>
    </source>
</evidence>
<dbReference type="PRINTS" id="PR01039">
    <property type="entry name" value="TRNASYNTHTRP"/>
</dbReference>
<feature type="region of interest" description="Disordered" evidence="12">
    <location>
        <begin position="444"/>
        <end position="466"/>
    </location>
</feature>
<dbReference type="FunFam" id="3.40.50.620:FF:000082">
    <property type="entry name" value="MSW1p Mitochondrial tryptophanyl-tRNA synthetase"/>
    <property type="match status" value="1"/>
</dbReference>
<dbReference type="Proteomes" id="UP000183567">
    <property type="component" value="Unassembled WGS sequence"/>
</dbReference>
<evidence type="ECO:0000313" key="15">
    <source>
        <dbReference type="Proteomes" id="UP000183567"/>
    </source>
</evidence>
<evidence type="ECO:0000256" key="1">
    <source>
        <dbReference type="ARBA" id="ARBA00004305"/>
    </source>
</evidence>
<dbReference type="InterPro" id="IPR002306">
    <property type="entry name" value="Trp-tRNA-ligase"/>
</dbReference>
<keyword evidence="11" id="KW-0539">Nucleus</keyword>
<feature type="compositionally biased region" description="Basic and acidic residues" evidence="12">
    <location>
        <begin position="451"/>
        <end position="462"/>
    </location>
</feature>
<evidence type="ECO:0000256" key="3">
    <source>
        <dbReference type="ARBA" id="ARBA00013161"/>
    </source>
</evidence>
<dbReference type="Gene3D" id="1.10.30.10">
    <property type="entry name" value="High mobility group box domain"/>
    <property type="match status" value="1"/>
</dbReference>
<evidence type="ECO:0000256" key="9">
    <source>
        <dbReference type="ARBA" id="ARBA00030268"/>
    </source>
</evidence>
<dbReference type="EMBL" id="LVVM01005189">
    <property type="protein sequence ID" value="OJA11193.1"/>
    <property type="molecule type" value="Genomic_DNA"/>
</dbReference>
<dbReference type="EC" id="6.1.1.2" evidence="3"/>
<dbReference type="PROSITE" id="PS50118">
    <property type="entry name" value="HMG_BOX_2"/>
    <property type="match status" value="1"/>
</dbReference>
<evidence type="ECO:0000256" key="4">
    <source>
        <dbReference type="ARBA" id="ARBA00022598"/>
    </source>
</evidence>
<protein>
    <recommendedName>
        <fullName evidence="10">Tryptophan--tRNA ligase, mitochondrial</fullName>
        <ecNumber evidence="3">6.1.1.2</ecNumber>
    </recommendedName>
    <alternativeName>
        <fullName evidence="9">Tryptophanyl-tRNA synthetase</fullName>
    </alternativeName>
</protein>
<dbReference type="GO" id="GO:0004830">
    <property type="term" value="F:tryptophan-tRNA ligase activity"/>
    <property type="evidence" value="ECO:0007669"/>
    <property type="project" value="UniProtKB-EC"/>
</dbReference>
<dbReference type="SUPFAM" id="SSF52374">
    <property type="entry name" value="Nucleotidylyl transferase"/>
    <property type="match status" value="1"/>
</dbReference>